<evidence type="ECO:0000256" key="1">
    <source>
        <dbReference type="SAM" id="MobiDB-lite"/>
    </source>
</evidence>
<proteinExistence type="predicted"/>
<sequence length="85" mass="8920">MWNVVFLSFPEEEVTSSDLDLDALFAFAHGWLLVPGWSAVGFVAWGHGGVAAGQGFLDVEAGPGDTGAGRAAGRRWETPGEWAAS</sequence>
<organism evidence="2 3">
    <name type="scientific">Microlunatus phosphovorus (strain ATCC 700054 / DSM 10555 / JCM 9379 / NBRC 101784 / NCIMB 13414 / VKM Ac-1990 / NM-1)</name>
    <dbReference type="NCBI Taxonomy" id="1032480"/>
    <lineage>
        <taxon>Bacteria</taxon>
        <taxon>Bacillati</taxon>
        <taxon>Actinomycetota</taxon>
        <taxon>Actinomycetes</taxon>
        <taxon>Propionibacteriales</taxon>
        <taxon>Propionibacteriaceae</taxon>
        <taxon>Microlunatus</taxon>
    </lineage>
</organism>
<evidence type="ECO:0000313" key="3">
    <source>
        <dbReference type="Proteomes" id="UP000007947"/>
    </source>
</evidence>
<protein>
    <submittedName>
        <fullName evidence="2">Uncharacterized protein</fullName>
    </submittedName>
</protein>
<dbReference type="Proteomes" id="UP000007947">
    <property type="component" value="Chromosome"/>
</dbReference>
<keyword evidence="3" id="KW-1185">Reference proteome</keyword>
<accession>F5XR68</accession>
<reference evidence="2 3" key="1">
    <citation type="submission" date="2011-05" db="EMBL/GenBank/DDBJ databases">
        <title>Whole genome sequence of Microlunatus phosphovorus NM-1.</title>
        <authorList>
            <person name="Hosoyama A."/>
            <person name="Sasaki K."/>
            <person name="Harada T."/>
            <person name="Igarashi R."/>
            <person name="Kawakoshi A."/>
            <person name="Sasagawa M."/>
            <person name="Fukada J."/>
            <person name="Nakamura S."/>
            <person name="Katano Y."/>
            <person name="Hanada S."/>
            <person name="Kamagata Y."/>
            <person name="Nakamura N."/>
            <person name="Yamazaki S."/>
            <person name="Fujita N."/>
        </authorList>
    </citation>
    <scope>NUCLEOTIDE SEQUENCE [LARGE SCALE GENOMIC DNA]</scope>
    <source>
        <strain evidence="3">ATCC 700054 / DSM 10555 / JCM 9379 / NBRC 101784 / NCIMB 13414 / VKM Ac-1990 / NM-1</strain>
    </source>
</reference>
<feature type="region of interest" description="Disordered" evidence="1">
    <location>
        <begin position="63"/>
        <end position="85"/>
    </location>
</feature>
<dbReference type="HOGENOM" id="CLU_2509000_0_0_11"/>
<dbReference type="STRING" id="1032480.MLP_40760"/>
<gene>
    <name evidence="2" type="ordered locus">MLP_40760</name>
</gene>
<dbReference type="EMBL" id="AP012204">
    <property type="protein sequence ID" value="BAK37090.1"/>
    <property type="molecule type" value="Genomic_DNA"/>
</dbReference>
<name>F5XR68_MICPN</name>
<dbReference type="KEGG" id="mph:MLP_40760"/>
<evidence type="ECO:0000313" key="2">
    <source>
        <dbReference type="EMBL" id="BAK37090.1"/>
    </source>
</evidence>
<dbReference type="AlphaFoldDB" id="F5XR68"/>